<keyword evidence="2" id="KW-0812">Transmembrane</keyword>
<feature type="compositionally biased region" description="Polar residues" evidence="1">
    <location>
        <begin position="344"/>
        <end position="356"/>
    </location>
</feature>
<feature type="region of interest" description="Disordered" evidence="1">
    <location>
        <begin position="1"/>
        <end position="26"/>
    </location>
</feature>
<dbReference type="AlphaFoldDB" id="A0A9P6FEU7"/>
<protein>
    <submittedName>
        <fullName evidence="3">Uncharacterized protein</fullName>
    </submittedName>
</protein>
<comment type="caution">
    <text evidence="3">The sequence shown here is derived from an EMBL/GenBank/DDBJ whole genome shotgun (WGS) entry which is preliminary data.</text>
</comment>
<keyword evidence="2" id="KW-1133">Transmembrane helix</keyword>
<sequence>MPLDAAAPPPPSSFPPPPTKIKSRTKRSRSANPAVYCCCCPVASGVWILALCLVVPSVALVLGLNIANFGGVIRLNTPIQTKVFYSVIYSLYALIGLAIGLGLNRFSNANRRLQVLIALYWILIATTIVEGIYFGVIIAKNKTKFTTNCVDGPAVAGGSNSPATLSPVLVGLGTNGTVAVADGERGGKSGSGRGMDCHMTGVMVGVIYTAGPGGWIILHIAWILMVVLYAKALRRHYAADEEHGSVKMAPLAAAAAGGGHGHDLDRPFSKSGFHRSLAKQQQFELEGPNKDGTGNIEPASGFHSHQTHPFQLDNSSHRSASGGLGAMFRNLRPWSSSSSNNSSTFQEFPSSNNVSAGKNKAMHVIDESDAQTEEGERGRSRTPHRQGRSSNNSITITIINNHNTTPDSHHDSDDCSDDDDSEVNSSNNHLTRLGTSSTDNSLSSKTDIPADGKGWWIRQIEGKRRGEICPCTLDPREFDARELGPCWCGKERRISSQASQSAIGLLAGLSSGSSSLTSIAPPHSQGQQQ</sequence>
<accession>A0A9P6FEU7</accession>
<feature type="compositionally biased region" description="Polar residues" evidence="1">
    <location>
        <begin position="433"/>
        <end position="446"/>
    </location>
</feature>
<organism evidence="3 4">
    <name type="scientific">Mortierella hygrophila</name>
    <dbReference type="NCBI Taxonomy" id="979708"/>
    <lineage>
        <taxon>Eukaryota</taxon>
        <taxon>Fungi</taxon>
        <taxon>Fungi incertae sedis</taxon>
        <taxon>Mucoromycota</taxon>
        <taxon>Mortierellomycotina</taxon>
        <taxon>Mortierellomycetes</taxon>
        <taxon>Mortierellales</taxon>
        <taxon>Mortierellaceae</taxon>
        <taxon>Mortierella</taxon>
    </lineage>
</organism>
<feature type="region of interest" description="Disordered" evidence="1">
    <location>
        <begin position="285"/>
        <end position="450"/>
    </location>
</feature>
<reference evidence="3" key="1">
    <citation type="journal article" date="2020" name="Fungal Divers.">
        <title>Resolving the Mortierellaceae phylogeny through synthesis of multi-gene phylogenetics and phylogenomics.</title>
        <authorList>
            <person name="Vandepol N."/>
            <person name="Liber J."/>
            <person name="Desiro A."/>
            <person name="Na H."/>
            <person name="Kennedy M."/>
            <person name="Barry K."/>
            <person name="Grigoriev I.V."/>
            <person name="Miller A.N."/>
            <person name="O'Donnell K."/>
            <person name="Stajich J.E."/>
            <person name="Bonito G."/>
        </authorList>
    </citation>
    <scope>NUCLEOTIDE SEQUENCE</scope>
    <source>
        <strain evidence="3">NRRL 2591</strain>
    </source>
</reference>
<dbReference type="Proteomes" id="UP000723463">
    <property type="component" value="Unassembled WGS sequence"/>
</dbReference>
<feature type="compositionally biased region" description="Pro residues" evidence="1">
    <location>
        <begin position="7"/>
        <end position="19"/>
    </location>
</feature>
<name>A0A9P6FEU7_9FUNG</name>
<feature type="transmembrane region" description="Helical" evidence="2">
    <location>
        <begin position="83"/>
        <end position="103"/>
    </location>
</feature>
<feature type="transmembrane region" description="Helical" evidence="2">
    <location>
        <begin position="115"/>
        <end position="138"/>
    </location>
</feature>
<keyword evidence="2" id="KW-0472">Membrane</keyword>
<keyword evidence="4" id="KW-1185">Reference proteome</keyword>
<evidence type="ECO:0000313" key="3">
    <source>
        <dbReference type="EMBL" id="KAF9548812.1"/>
    </source>
</evidence>
<gene>
    <name evidence="3" type="ORF">EC957_005485</name>
</gene>
<feature type="transmembrane region" description="Helical" evidence="2">
    <location>
        <begin position="205"/>
        <end position="230"/>
    </location>
</feature>
<evidence type="ECO:0000256" key="1">
    <source>
        <dbReference type="SAM" id="MobiDB-lite"/>
    </source>
</evidence>
<evidence type="ECO:0000313" key="4">
    <source>
        <dbReference type="Proteomes" id="UP000723463"/>
    </source>
</evidence>
<feature type="compositionally biased region" description="Low complexity" evidence="1">
    <location>
        <begin position="389"/>
        <end position="405"/>
    </location>
</feature>
<feature type="compositionally biased region" description="Polar residues" evidence="1">
    <location>
        <begin position="303"/>
        <end position="319"/>
    </location>
</feature>
<feature type="transmembrane region" description="Helical" evidence="2">
    <location>
        <begin position="34"/>
        <end position="63"/>
    </location>
</feature>
<dbReference type="EMBL" id="JAAAXW010000025">
    <property type="protein sequence ID" value="KAF9548812.1"/>
    <property type="molecule type" value="Genomic_DNA"/>
</dbReference>
<proteinExistence type="predicted"/>
<evidence type="ECO:0000256" key="2">
    <source>
        <dbReference type="SAM" id="Phobius"/>
    </source>
</evidence>